<evidence type="ECO:0000313" key="8">
    <source>
        <dbReference type="EMBL" id="CAF4226824.1"/>
    </source>
</evidence>
<feature type="domain" description="Xylose isomerase-like TIM barrel" evidence="7">
    <location>
        <begin position="592"/>
        <end position="809"/>
    </location>
</feature>
<dbReference type="GO" id="GO:0003723">
    <property type="term" value="F:RNA binding"/>
    <property type="evidence" value="ECO:0007669"/>
    <property type="project" value="TreeGrafter"/>
</dbReference>
<comment type="similarity">
    <text evidence="2">Belongs to the NELF-D family.</text>
</comment>
<evidence type="ECO:0000256" key="6">
    <source>
        <dbReference type="ARBA" id="ARBA00023242"/>
    </source>
</evidence>
<dbReference type="Pfam" id="PF01261">
    <property type="entry name" value="AP_endonuc_2"/>
    <property type="match status" value="1"/>
</dbReference>
<gene>
    <name evidence="9" type="ORF">TOA249_LOCUS18499</name>
    <name evidence="8" type="ORF">TSG867_LOCUS1628</name>
</gene>
<evidence type="ECO:0000313" key="10">
    <source>
        <dbReference type="Proteomes" id="UP000663862"/>
    </source>
</evidence>
<dbReference type="InterPro" id="IPR036237">
    <property type="entry name" value="Xyl_isomerase-like_sf"/>
</dbReference>
<protein>
    <recommendedName>
        <fullName evidence="7">Xylose isomerase-like TIM barrel domain-containing protein</fullName>
    </recommendedName>
</protein>
<comment type="caution">
    <text evidence="8">The sequence shown here is derived from an EMBL/GenBank/DDBJ whole genome shotgun (WGS) entry which is preliminary data.</text>
</comment>
<dbReference type="Proteomes" id="UP000663838">
    <property type="component" value="Unassembled WGS sequence"/>
</dbReference>
<dbReference type="Proteomes" id="UP000663862">
    <property type="component" value="Unassembled WGS sequence"/>
</dbReference>
<dbReference type="Gene3D" id="3.20.20.150">
    <property type="entry name" value="Divalent-metal-dependent TIM barrel enzymes"/>
    <property type="match status" value="1"/>
</dbReference>
<dbReference type="InterPro" id="IPR006942">
    <property type="entry name" value="TH1"/>
</dbReference>
<keyword evidence="4" id="KW-0805">Transcription regulation</keyword>
<dbReference type="Pfam" id="PF04858">
    <property type="entry name" value="TH1"/>
    <property type="match status" value="1"/>
</dbReference>
<sequence>METENEDEQIQKQCVQLFSSTDFIMEPKVFDTIKDYFRHGGAPDQVIELLSENYMAIAQTATLMADWLILTGVEPVDVVNMIVQHLQTLIEKHFEPKKADSIFEAGGVPSWLTEMTEHMNWRQMIYKLAEEYPHCLMLNFTIKLLVDSGHEHEITSVPVAAQQVEVFTKVLMTTIQRTIDSETDEWKRNIQELVQLACHSEQTYLYAQSVLSSLVNDAKSMIIRRISEEIELHAKAKEHNVTEITLTLDGTTAYPKVYQPLCAMLSKKALNPADVTTLYKIYQSTDPPPVDLIRKPAFIELLITQLFDPESTLNPEHRPKYIGLLAYACSVAETNKKSSRKSAVNSKEELSQTTIALEKALEICISSKSTVDLISDLNELYKCLRFPIVAACVLRWIEFRIFDPSYFKLDQGTTPVHLIIIDEIVSLHFLLHQKAFELLVRFFEATFAELDTLVHLEFKKTILDRMVHMLSCSYVHPILEYMKKRWEQQDTDVSLIRHFVFEVLEMIGPPYEPSFVQLFLPLLQKEAIAGTMPFRTDEERKCVKEFIGMNISSSEEKGFIEERMRFCANLSTLCNDIPKLTERYIHIVQRKDYQFDAIECQNPYDVSVDDWKEIMSKNKTLKWILINSLPLYDQTNGIPSFNDYQQIVLARTLAYAKAFNVNKVHLVMTDIENESERSKIIDLVYQAATFFQPHHIMCLIEPISTRLNYYLRSYSTAIDIVKSSKADNLKVMLDSFHLQRLHGNLTERVQEMIPFVGHVQISQTPKRNCPMSDDGEVNHRYFISKLVEPFYQDFIGLEYNDSSNASFEWLNEFSTTN</sequence>
<comment type="subcellular location">
    <subcellularLocation>
        <location evidence="1">Nucleus</location>
    </subcellularLocation>
</comment>
<organism evidence="8 10">
    <name type="scientific">Rotaria socialis</name>
    <dbReference type="NCBI Taxonomy" id="392032"/>
    <lineage>
        <taxon>Eukaryota</taxon>
        <taxon>Metazoa</taxon>
        <taxon>Spiralia</taxon>
        <taxon>Gnathifera</taxon>
        <taxon>Rotifera</taxon>
        <taxon>Eurotatoria</taxon>
        <taxon>Bdelloidea</taxon>
        <taxon>Philodinida</taxon>
        <taxon>Philodinidae</taxon>
        <taxon>Rotaria</taxon>
    </lineage>
</organism>
<dbReference type="GO" id="GO:0034244">
    <property type="term" value="P:negative regulation of transcription elongation by RNA polymerase II"/>
    <property type="evidence" value="ECO:0007669"/>
    <property type="project" value="TreeGrafter"/>
</dbReference>
<dbReference type="PANTHER" id="PTHR12144:SF0">
    <property type="entry name" value="NEGATIVE ELONGATION FACTOR C_D"/>
    <property type="match status" value="1"/>
</dbReference>
<evidence type="ECO:0000256" key="1">
    <source>
        <dbReference type="ARBA" id="ARBA00004123"/>
    </source>
</evidence>
<dbReference type="SUPFAM" id="SSF51658">
    <property type="entry name" value="Xylose isomerase-like"/>
    <property type="match status" value="1"/>
</dbReference>
<name>A0A820CST4_9BILA</name>
<dbReference type="GO" id="GO:0032021">
    <property type="term" value="C:NELF complex"/>
    <property type="evidence" value="ECO:0007669"/>
    <property type="project" value="TreeGrafter"/>
</dbReference>
<proteinExistence type="inferred from homology"/>
<evidence type="ECO:0000259" key="7">
    <source>
        <dbReference type="Pfam" id="PF01261"/>
    </source>
</evidence>
<accession>A0A820CST4</accession>
<dbReference type="PANTHER" id="PTHR12144">
    <property type="entry name" value="NEGATIVE ELONGATION FACTOR D"/>
    <property type="match status" value="1"/>
</dbReference>
<keyword evidence="3" id="KW-0678">Repressor</keyword>
<evidence type="ECO:0000256" key="5">
    <source>
        <dbReference type="ARBA" id="ARBA00023163"/>
    </source>
</evidence>
<evidence type="ECO:0000256" key="3">
    <source>
        <dbReference type="ARBA" id="ARBA00022491"/>
    </source>
</evidence>
<dbReference type="EMBL" id="CAJOBS010001382">
    <property type="protein sequence ID" value="CAF4724658.1"/>
    <property type="molecule type" value="Genomic_DNA"/>
</dbReference>
<reference evidence="8" key="1">
    <citation type="submission" date="2021-02" db="EMBL/GenBank/DDBJ databases">
        <authorList>
            <person name="Nowell W R."/>
        </authorList>
    </citation>
    <scope>NUCLEOTIDE SEQUENCE</scope>
</reference>
<keyword evidence="5" id="KW-0804">Transcription</keyword>
<dbReference type="EMBL" id="CAJOBQ010000037">
    <property type="protein sequence ID" value="CAF4226824.1"/>
    <property type="molecule type" value="Genomic_DNA"/>
</dbReference>
<evidence type="ECO:0000256" key="4">
    <source>
        <dbReference type="ARBA" id="ARBA00023015"/>
    </source>
</evidence>
<dbReference type="AlphaFoldDB" id="A0A820CST4"/>
<evidence type="ECO:0000256" key="2">
    <source>
        <dbReference type="ARBA" id="ARBA00005726"/>
    </source>
</evidence>
<dbReference type="InterPro" id="IPR013022">
    <property type="entry name" value="Xyl_isomerase-like_TIM-brl"/>
</dbReference>
<evidence type="ECO:0000313" key="9">
    <source>
        <dbReference type="EMBL" id="CAF4724658.1"/>
    </source>
</evidence>
<keyword evidence="6" id="KW-0539">Nucleus</keyword>